<dbReference type="Proteomes" id="UP000799777">
    <property type="component" value="Unassembled WGS sequence"/>
</dbReference>
<dbReference type="InterPro" id="IPR029058">
    <property type="entry name" value="AB_hydrolase_fold"/>
</dbReference>
<dbReference type="InterPro" id="IPR050654">
    <property type="entry name" value="AChE-related_enzymes"/>
</dbReference>
<accession>A0A9P4HDB2</accession>
<dbReference type="EMBL" id="ML978171">
    <property type="protein sequence ID" value="KAF2032635.1"/>
    <property type="molecule type" value="Genomic_DNA"/>
</dbReference>
<evidence type="ECO:0000256" key="2">
    <source>
        <dbReference type="ARBA" id="ARBA00022801"/>
    </source>
</evidence>
<reference evidence="5" key="1">
    <citation type="journal article" date="2020" name="Stud. Mycol.">
        <title>101 Dothideomycetes genomes: a test case for predicting lifestyles and emergence of pathogens.</title>
        <authorList>
            <person name="Haridas S."/>
            <person name="Albert R."/>
            <person name="Binder M."/>
            <person name="Bloem J."/>
            <person name="Labutti K."/>
            <person name="Salamov A."/>
            <person name="Andreopoulos B."/>
            <person name="Baker S."/>
            <person name="Barry K."/>
            <person name="Bills G."/>
            <person name="Bluhm B."/>
            <person name="Cannon C."/>
            <person name="Castanera R."/>
            <person name="Culley D."/>
            <person name="Daum C."/>
            <person name="Ezra D."/>
            <person name="Gonzalez J."/>
            <person name="Henrissat B."/>
            <person name="Kuo A."/>
            <person name="Liang C."/>
            <person name="Lipzen A."/>
            <person name="Lutzoni F."/>
            <person name="Magnuson J."/>
            <person name="Mondo S."/>
            <person name="Nolan M."/>
            <person name="Ohm R."/>
            <person name="Pangilinan J."/>
            <person name="Park H.-J."/>
            <person name="Ramirez L."/>
            <person name="Alfaro M."/>
            <person name="Sun H."/>
            <person name="Tritt A."/>
            <person name="Yoshinaga Y."/>
            <person name="Zwiers L.-H."/>
            <person name="Turgeon B."/>
            <person name="Goodwin S."/>
            <person name="Spatafora J."/>
            <person name="Crous P."/>
            <person name="Grigoriev I."/>
        </authorList>
    </citation>
    <scope>NUCLEOTIDE SEQUENCE</scope>
    <source>
        <strain evidence="5">CBS 110217</strain>
    </source>
</reference>
<keyword evidence="3" id="KW-0732">Signal</keyword>
<gene>
    <name evidence="5" type="ORF">EK21DRAFT_98759</name>
</gene>
<dbReference type="EC" id="3.1.1.-" evidence="3"/>
<feature type="signal peptide" evidence="3">
    <location>
        <begin position="1"/>
        <end position="17"/>
    </location>
</feature>
<dbReference type="GO" id="GO:0052689">
    <property type="term" value="F:carboxylic ester hydrolase activity"/>
    <property type="evidence" value="ECO:0007669"/>
    <property type="project" value="TreeGrafter"/>
</dbReference>
<feature type="domain" description="Carboxylesterase type B" evidence="4">
    <location>
        <begin position="65"/>
        <end position="513"/>
    </location>
</feature>
<comment type="caution">
    <text evidence="5">The sequence shown here is derived from an EMBL/GenBank/DDBJ whole genome shotgun (WGS) entry which is preliminary data.</text>
</comment>
<dbReference type="InterPro" id="IPR002018">
    <property type="entry name" value="CarbesteraseB"/>
</dbReference>
<keyword evidence="2 3" id="KW-0378">Hydrolase</keyword>
<evidence type="ECO:0000313" key="5">
    <source>
        <dbReference type="EMBL" id="KAF2032635.1"/>
    </source>
</evidence>
<dbReference type="PANTHER" id="PTHR43918:SF4">
    <property type="entry name" value="CARBOXYLIC ESTER HYDROLASE"/>
    <property type="match status" value="1"/>
</dbReference>
<dbReference type="PROSITE" id="PS00122">
    <property type="entry name" value="CARBOXYLESTERASE_B_1"/>
    <property type="match status" value="1"/>
</dbReference>
<organism evidence="5 6">
    <name type="scientific">Setomelanomma holmii</name>
    <dbReference type="NCBI Taxonomy" id="210430"/>
    <lineage>
        <taxon>Eukaryota</taxon>
        <taxon>Fungi</taxon>
        <taxon>Dikarya</taxon>
        <taxon>Ascomycota</taxon>
        <taxon>Pezizomycotina</taxon>
        <taxon>Dothideomycetes</taxon>
        <taxon>Pleosporomycetidae</taxon>
        <taxon>Pleosporales</taxon>
        <taxon>Pleosporineae</taxon>
        <taxon>Phaeosphaeriaceae</taxon>
        <taxon>Setomelanomma</taxon>
    </lineage>
</organism>
<dbReference type="AlphaFoldDB" id="A0A9P4HDB2"/>
<keyword evidence="6" id="KW-1185">Reference proteome</keyword>
<evidence type="ECO:0000256" key="3">
    <source>
        <dbReference type="RuleBase" id="RU361235"/>
    </source>
</evidence>
<name>A0A9P4HDB2_9PLEO</name>
<dbReference type="InterPro" id="IPR019819">
    <property type="entry name" value="Carboxylesterase_B_CS"/>
</dbReference>
<evidence type="ECO:0000313" key="6">
    <source>
        <dbReference type="Proteomes" id="UP000799777"/>
    </source>
</evidence>
<dbReference type="SUPFAM" id="SSF53474">
    <property type="entry name" value="alpha/beta-Hydrolases"/>
    <property type="match status" value="1"/>
</dbReference>
<dbReference type="PANTHER" id="PTHR43918">
    <property type="entry name" value="ACETYLCHOLINESTERASE"/>
    <property type="match status" value="1"/>
</dbReference>
<comment type="similarity">
    <text evidence="1 3">Belongs to the type-B carboxylesterase/lipase family.</text>
</comment>
<proteinExistence type="inferred from homology"/>
<evidence type="ECO:0000256" key="1">
    <source>
        <dbReference type="ARBA" id="ARBA00005964"/>
    </source>
</evidence>
<dbReference type="Pfam" id="PF00135">
    <property type="entry name" value="COesterase"/>
    <property type="match status" value="1"/>
</dbReference>
<sequence length="522" mass="57491">MLPKALVHFVAFATVAAHPPHTPGESKGPIAHVKNGTLRGFDLPNVEQELFLGVPFAQPPGLTFGEDCLTLDIVRPKQTGKHDKLPVFVWIYGGGFQAGSTADPRYNTSYIVNASVAINKPIIAVALNYRVGGWGIVASKEMLNDGALNIGLYDRRLALKWIHENIAAFGGDPDAVTIGGESAGAFSVRYHLVGFDGQNEGLFRAAIMQSGTAIARPINAISDLPTTYQPIYDNVTEAVGCSNTTTSLACLRKLPYDDLFEAFATAVMTPVLDGDFLRHLPSQSYEQDLIADVAIPVGSNTDKGTPTFFGPRGTLNTDADFESFLSAQGYGLNTSTVQRLAELYPDHPEKGCPFNTGSERFERLGYQYKRGAAVVGDMVIISGTRATAQYHSSRFPTYSYQFDQSPWNGIMELVATEAPVYATLYAEICYVFNIEPSASVNNTNWIGPYPEYYEFSNLMSRAWISFVHDLDPNHDCEMPEWPAYEFGKQNMVFKVGDTHVEKDGWRVEQLEFWKTIYSTLAT</sequence>
<dbReference type="InterPro" id="IPR019826">
    <property type="entry name" value="Carboxylesterase_B_AS"/>
</dbReference>
<dbReference type="Gene3D" id="3.40.50.1820">
    <property type="entry name" value="alpha/beta hydrolase"/>
    <property type="match status" value="1"/>
</dbReference>
<dbReference type="OrthoDB" id="408631at2759"/>
<evidence type="ECO:0000259" key="4">
    <source>
        <dbReference type="Pfam" id="PF00135"/>
    </source>
</evidence>
<dbReference type="PROSITE" id="PS00941">
    <property type="entry name" value="CARBOXYLESTERASE_B_2"/>
    <property type="match status" value="1"/>
</dbReference>
<protein>
    <recommendedName>
        <fullName evidence="3">Carboxylic ester hydrolase</fullName>
        <ecNumber evidence="3">3.1.1.-</ecNumber>
    </recommendedName>
</protein>
<feature type="chain" id="PRO_5040544058" description="Carboxylic ester hydrolase" evidence="3">
    <location>
        <begin position="18"/>
        <end position="522"/>
    </location>
</feature>